<keyword evidence="3 5" id="KW-1133">Transmembrane helix</keyword>
<feature type="transmembrane region" description="Helical" evidence="5">
    <location>
        <begin position="68"/>
        <end position="90"/>
    </location>
</feature>
<keyword evidence="4 5" id="KW-0472">Membrane</keyword>
<feature type="transmembrane region" description="Helical" evidence="5">
    <location>
        <begin position="39"/>
        <end position="56"/>
    </location>
</feature>
<evidence type="ECO:0000313" key="6">
    <source>
        <dbReference type="EMBL" id="QBR83965.1"/>
    </source>
</evidence>
<sequence length="242" mass="26594">MSTLVLTLIFSFMMSVIALVGGLALILPEHLFHKIIQPMVSLAAGTLIGGAFFHLLPQAVDKQGNEKIIYIALVSGFVLFFILEQFLHWHHCHRSSLKHQPVSYLILFADGFHNFIGGLAIGSAFLIDAKFGMIIWLIAVAHEIPQELGDFGILVHSGWSSKKALLFNMISALTFPIGAVLAYLLSGNVNVSLLLPFAAGNFLYIGAADLIPQLHSEKLTKQLLLFLLFAVGLLIMLLLTWF</sequence>
<feature type="transmembrane region" description="Helical" evidence="5">
    <location>
        <begin position="6"/>
        <end position="27"/>
    </location>
</feature>
<accession>A0AAX1EFS0</accession>
<name>A0AAX1EFS0_9GAMM</name>
<reference evidence="6 7" key="1">
    <citation type="submission" date="2019-03" db="EMBL/GenBank/DDBJ databases">
        <title>Diverse conjugative elements silence natural transformation in Legionella species.</title>
        <authorList>
            <person name="Durieux I."/>
            <person name="Ginevra C."/>
            <person name="Attaiech L."/>
            <person name="Picq K."/>
            <person name="Juan P.A."/>
            <person name="Jarraud S."/>
            <person name="Charpentier X."/>
        </authorList>
    </citation>
    <scope>NUCLEOTIDE SEQUENCE [LARGE SCALE GENOMIC DNA]</scope>
    <source>
        <strain evidence="6 7">HL-0427-4011</strain>
    </source>
</reference>
<organism evidence="6 7">
    <name type="scientific">Legionella israelensis</name>
    <dbReference type="NCBI Taxonomy" id="454"/>
    <lineage>
        <taxon>Bacteria</taxon>
        <taxon>Pseudomonadati</taxon>
        <taxon>Pseudomonadota</taxon>
        <taxon>Gammaproteobacteria</taxon>
        <taxon>Legionellales</taxon>
        <taxon>Legionellaceae</taxon>
        <taxon>Legionella</taxon>
    </lineage>
</organism>
<feature type="transmembrane region" description="Helical" evidence="5">
    <location>
        <begin position="102"/>
        <end position="127"/>
    </location>
</feature>
<keyword evidence="2 5" id="KW-0812">Transmembrane</keyword>
<dbReference type="Pfam" id="PF02535">
    <property type="entry name" value="Zip"/>
    <property type="match status" value="1"/>
</dbReference>
<evidence type="ECO:0000256" key="5">
    <source>
        <dbReference type="SAM" id="Phobius"/>
    </source>
</evidence>
<evidence type="ECO:0000256" key="3">
    <source>
        <dbReference type="ARBA" id="ARBA00022989"/>
    </source>
</evidence>
<dbReference type="RefSeq" id="WP_135060255.1">
    <property type="nucleotide sequence ID" value="NZ_CP038254.1"/>
</dbReference>
<protein>
    <submittedName>
        <fullName evidence="6">ZIP family metal transporter</fullName>
    </submittedName>
</protein>
<dbReference type="PANTHER" id="PTHR16950">
    <property type="entry name" value="ZINC TRANSPORTER SLC39A7 HISTIDINE-RICH MEMBRANE PROTEIN KE4"/>
    <property type="match status" value="1"/>
</dbReference>
<dbReference type="InterPro" id="IPR003689">
    <property type="entry name" value="ZIP"/>
</dbReference>
<dbReference type="GO" id="GO:0016020">
    <property type="term" value="C:membrane"/>
    <property type="evidence" value="ECO:0007669"/>
    <property type="project" value="UniProtKB-SubCell"/>
</dbReference>
<dbReference type="GO" id="GO:0046873">
    <property type="term" value="F:metal ion transmembrane transporter activity"/>
    <property type="evidence" value="ECO:0007669"/>
    <property type="project" value="InterPro"/>
</dbReference>
<dbReference type="PANTHER" id="PTHR16950:SF16">
    <property type="entry name" value="ZINC TRANSPORTER ZIP13"/>
    <property type="match status" value="1"/>
</dbReference>
<dbReference type="AlphaFoldDB" id="A0AAX1EFS0"/>
<evidence type="ECO:0000313" key="7">
    <source>
        <dbReference type="Proteomes" id="UP000295517"/>
    </source>
</evidence>
<feature type="transmembrane region" description="Helical" evidence="5">
    <location>
        <begin position="191"/>
        <end position="211"/>
    </location>
</feature>
<dbReference type="Proteomes" id="UP000295517">
    <property type="component" value="Chromosome"/>
</dbReference>
<feature type="transmembrane region" description="Helical" evidence="5">
    <location>
        <begin position="165"/>
        <end position="185"/>
    </location>
</feature>
<gene>
    <name evidence="6" type="ORF">E3983_06140</name>
</gene>
<evidence type="ECO:0000256" key="4">
    <source>
        <dbReference type="ARBA" id="ARBA00023136"/>
    </source>
</evidence>
<proteinExistence type="predicted"/>
<feature type="transmembrane region" description="Helical" evidence="5">
    <location>
        <begin position="223"/>
        <end position="241"/>
    </location>
</feature>
<comment type="subcellular location">
    <subcellularLocation>
        <location evidence="1">Membrane</location>
        <topology evidence="1">Multi-pass membrane protein</topology>
    </subcellularLocation>
</comment>
<dbReference type="EMBL" id="CP038254">
    <property type="protein sequence ID" value="QBR83965.1"/>
    <property type="molecule type" value="Genomic_DNA"/>
</dbReference>
<evidence type="ECO:0000256" key="2">
    <source>
        <dbReference type="ARBA" id="ARBA00022692"/>
    </source>
</evidence>
<evidence type="ECO:0000256" key="1">
    <source>
        <dbReference type="ARBA" id="ARBA00004141"/>
    </source>
</evidence>